<protein>
    <submittedName>
        <fullName evidence="2">Uncharacterized protein</fullName>
    </submittedName>
</protein>
<comment type="caution">
    <text evidence="2">The sequence shown here is derived from an EMBL/GenBank/DDBJ whole genome shotgun (WGS) entry which is preliminary data.</text>
</comment>
<keyword evidence="3" id="KW-1185">Reference proteome</keyword>
<organism evidence="2 3">
    <name type="scientific">Dreissena polymorpha</name>
    <name type="common">Zebra mussel</name>
    <name type="synonym">Mytilus polymorpha</name>
    <dbReference type="NCBI Taxonomy" id="45954"/>
    <lineage>
        <taxon>Eukaryota</taxon>
        <taxon>Metazoa</taxon>
        <taxon>Spiralia</taxon>
        <taxon>Lophotrochozoa</taxon>
        <taxon>Mollusca</taxon>
        <taxon>Bivalvia</taxon>
        <taxon>Autobranchia</taxon>
        <taxon>Heteroconchia</taxon>
        <taxon>Euheterodonta</taxon>
        <taxon>Imparidentia</taxon>
        <taxon>Neoheterodontei</taxon>
        <taxon>Myida</taxon>
        <taxon>Dreissenoidea</taxon>
        <taxon>Dreissenidae</taxon>
        <taxon>Dreissena</taxon>
    </lineage>
</organism>
<gene>
    <name evidence="2" type="ORF">DPMN_051462</name>
</gene>
<proteinExistence type="predicted"/>
<evidence type="ECO:0000313" key="3">
    <source>
        <dbReference type="Proteomes" id="UP000828390"/>
    </source>
</evidence>
<sequence length="66" mass="7613">MKTKKKKMMKKKKKKKKEYKHLAQVGDHETFLSTESDSSLSLSKNNRASVLPVTSYKAVLKHGRFC</sequence>
<dbReference type="EMBL" id="JAIWYP010000012">
    <property type="protein sequence ID" value="KAH3725615.1"/>
    <property type="molecule type" value="Genomic_DNA"/>
</dbReference>
<dbReference type="AlphaFoldDB" id="A0A9D4CJT9"/>
<evidence type="ECO:0000256" key="1">
    <source>
        <dbReference type="SAM" id="MobiDB-lite"/>
    </source>
</evidence>
<accession>A0A9D4CJT9</accession>
<name>A0A9D4CJT9_DREPO</name>
<feature type="region of interest" description="Disordered" evidence="1">
    <location>
        <begin position="1"/>
        <end position="21"/>
    </location>
</feature>
<reference evidence="2" key="1">
    <citation type="journal article" date="2019" name="bioRxiv">
        <title>The Genome of the Zebra Mussel, Dreissena polymorpha: A Resource for Invasive Species Research.</title>
        <authorList>
            <person name="McCartney M.A."/>
            <person name="Auch B."/>
            <person name="Kono T."/>
            <person name="Mallez S."/>
            <person name="Zhang Y."/>
            <person name="Obille A."/>
            <person name="Becker A."/>
            <person name="Abrahante J.E."/>
            <person name="Garbe J."/>
            <person name="Badalamenti J.P."/>
            <person name="Herman A."/>
            <person name="Mangelson H."/>
            <person name="Liachko I."/>
            <person name="Sullivan S."/>
            <person name="Sone E.D."/>
            <person name="Koren S."/>
            <person name="Silverstein K.A.T."/>
            <person name="Beckman K.B."/>
            <person name="Gohl D.M."/>
        </authorList>
    </citation>
    <scope>NUCLEOTIDE SEQUENCE</scope>
    <source>
        <strain evidence="2">Duluth1</strain>
        <tissue evidence="2">Whole animal</tissue>
    </source>
</reference>
<evidence type="ECO:0000313" key="2">
    <source>
        <dbReference type="EMBL" id="KAH3725615.1"/>
    </source>
</evidence>
<reference evidence="2" key="2">
    <citation type="submission" date="2020-11" db="EMBL/GenBank/DDBJ databases">
        <authorList>
            <person name="McCartney M.A."/>
            <person name="Auch B."/>
            <person name="Kono T."/>
            <person name="Mallez S."/>
            <person name="Becker A."/>
            <person name="Gohl D.M."/>
            <person name="Silverstein K.A.T."/>
            <person name="Koren S."/>
            <person name="Bechman K.B."/>
            <person name="Herman A."/>
            <person name="Abrahante J.E."/>
            <person name="Garbe J."/>
        </authorList>
    </citation>
    <scope>NUCLEOTIDE SEQUENCE</scope>
    <source>
        <strain evidence="2">Duluth1</strain>
        <tissue evidence="2">Whole animal</tissue>
    </source>
</reference>
<dbReference type="Proteomes" id="UP000828390">
    <property type="component" value="Unassembled WGS sequence"/>
</dbReference>
<feature type="compositionally biased region" description="Basic residues" evidence="1">
    <location>
        <begin position="1"/>
        <end position="19"/>
    </location>
</feature>